<dbReference type="EMBL" id="CAJJDM010000397">
    <property type="protein sequence ID" value="CAD8119917.1"/>
    <property type="molecule type" value="Genomic_DNA"/>
</dbReference>
<protein>
    <recommendedName>
        <fullName evidence="4">Transmembrane protein</fullName>
    </recommendedName>
</protein>
<accession>A0A8S1QYC4</accession>
<sequence>MKKGLTLIILLYLIQITQQDCISSLKQQQLILKGNYKKVLHQQSGSVIQGAIFNQGNKGSCLKDDVYTIRDDGVSYTYCLYYTQSIKLKLMQKYLLNTLKIWLWEFDYLNNQQFRYYNLNIFANLNEEKNKIYESEYASSIIKIHFPDQLVQEFQVFNIRGNTHNTALHIIKAEAYYKFS</sequence>
<name>A0A8S1QYC4_PARPR</name>
<feature type="signal peptide" evidence="1">
    <location>
        <begin position="1"/>
        <end position="19"/>
    </location>
</feature>
<keyword evidence="1" id="KW-0732">Signal</keyword>
<dbReference type="OMA" id="HARYHRF"/>
<keyword evidence="3" id="KW-1185">Reference proteome</keyword>
<organism evidence="2 3">
    <name type="scientific">Paramecium primaurelia</name>
    <dbReference type="NCBI Taxonomy" id="5886"/>
    <lineage>
        <taxon>Eukaryota</taxon>
        <taxon>Sar</taxon>
        <taxon>Alveolata</taxon>
        <taxon>Ciliophora</taxon>
        <taxon>Intramacronucleata</taxon>
        <taxon>Oligohymenophorea</taxon>
        <taxon>Peniculida</taxon>
        <taxon>Parameciidae</taxon>
        <taxon>Paramecium</taxon>
    </lineage>
</organism>
<comment type="caution">
    <text evidence="2">The sequence shown here is derived from an EMBL/GenBank/DDBJ whole genome shotgun (WGS) entry which is preliminary data.</text>
</comment>
<evidence type="ECO:0000256" key="1">
    <source>
        <dbReference type="SAM" id="SignalP"/>
    </source>
</evidence>
<reference evidence="2" key="1">
    <citation type="submission" date="2021-01" db="EMBL/GenBank/DDBJ databases">
        <authorList>
            <consortium name="Genoscope - CEA"/>
            <person name="William W."/>
        </authorList>
    </citation>
    <scope>NUCLEOTIDE SEQUENCE</scope>
</reference>
<dbReference type="Proteomes" id="UP000688137">
    <property type="component" value="Unassembled WGS sequence"/>
</dbReference>
<evidence type="ECO:0000313" key="3">
    <source>
        <dbReference type="Proteomes" id="UP000688137"/>
    </source>
</evidence>
<feature type="chain" id="PRO_5035789687" description="Transmembrane protein" evidence="1">
    <location>
        <begin position="20"/>
        <end position="180"/>
    </location>
</feature>
<evidence type="ECO:0008006" key="4">
    <source>
        <dbReference type="Google" id="ProtNLM"/>
    </source>
</evidence>
<gene>
    <name evidence="2" type="ORF">PPRIM_AZ9-3.1.T3880001</name>
</gene>
<proteinExistence type="predicted"/>
<dbReference type="AlphaFoldDB" id="A0A8S1QYC4"/>
<evidence type="ECO:0000313" key="2">
    <source>
        <dbReference type="EMBL" id="CAD8119917.1"/>
    </source>
</evidence>